<reference evidence="1 2" key="1">
    <citation type="journal article" date="2019" name="Commun. Biol.">
        <title>The bagworm genome reveals a unique fibroin gene that provides high tensile strength.</title>
        <authorList>
            <person name="Kono N."/>
            <person name="Nakamura H."/>
            <person name="Ohtoshi R."/>
            <person name="Tomita M."/>
            <person name="Numata K."/>
            <person name="Arakawa K."/>
        </authorList>
    </citation>
    <scope>NUCLEOTIDE SEQUENCE [LARGE SCALE GENOMIC DNA]</scope>
</reference>
<evidence type="ECO:0000313" key="1">
    <source>
        <dbReference type="EMBL" id="GBP55708.1"/>
    </source>
</evidence>
<evidence type="ECO:0000313" key="2">
    <source>
        <dbReference type="Proteomes" id="UP000299102"/>
    </source>
</evidence>
<dbReference type="Proteomes" id="UP000299102">
    <property type="component" value="Unassembled WGS sequence"/>
</dbReference>
<comment type="caution">
    <text evidence="1">The sequence shown here is derived from an EMBL/GenBank/DDBJ whole genome shotgun (WGS) entry which is preliminary data.</text>
</comment>
<name>A0A4C1WWA0_EUMVA</name>
<proteinExistence type="predicted"/>
<accession>A0A4C1WWA0</accession>
<gene>
    <name evidence="1" type="ORF">EVAR_32960_1</name>
</gene>
<protein>
    <submittedName>
        <fullName evidence="1">Uncharacterized protein</fullName>
    </submittedName>
</protein>
<dbReference type="EMBL" id="BGZK01000676">
    <property type="protein sequence ID" value="GBP55708.1"/>
    <property type="molecule type" value="Genomic_DNA"/>
</dbReference>
<dbReference type="AlphaFoldDB" id="A0A4C1WWA0"/>
<sequence>MQGSCQVEICGLCFSLGELGTALTSFGLSQRIQAIEMKAHVNVPAVAKACSTTLYLTSGPVIGTFTCIVGDVSLNPDELHCRAFL</sequence>
<organism evidence="1 2">
    <name type="scientific">Eumeta variegata</name>
    <name type="common">Bagworm moth</name>
    <name type="synonym">Eumeta japonica</name>
    <dbReference type="NCBI Taxonomy" id="151549"/>
    <lineage>
        <taxon>Eukaryota</taxon>
        <taxon>Metazoa</taxon>
        <taxon>Ecdysozoa</taxon>
        <taxon>Arthropoda</taxon>
        <taxon>Hexapoda</taxon>
        <taxon>Insecta</taxon>
        <taxon>Pterygota</taxon>
        <taxon>Neoptera</taxon>
        <taxon>Endopterygota</taxon>
        <taxon>Lepidoptera</taxon>
        <taxon>Glossata</taxon>
        <taxon>Ditrysia</taxon>
        <taxon>Tineoidea</taxon>
        <taxon>Psychidae</taxon>
        <taxon>Oiketicinae</taxon>
        <taxon>Eumeta</taxon>
    </lineage>
</organism>
<keyword evidence="2" id="KW-1185">Reference proteome</keyword>